<evidence type="ECO:0000256" key="1">
    <source>
        <dbReference type="SAM" id="MobiDB-lite"/>
    </source>
</evidence>
<comment type="caution">
    <text evidence="2">The sequence shown here is derived from an EMBL/GenBank/DDBJ whole genome shotgun (WGS) entry which is preliminary data.</text>
</comment>
<name>A0A1G1SUS8_9BACT</name>
<evidence type="ECO:0000313" key="3">
    <source>
        <dbReference type="Proteomes" id="UP000177791"/>
    </source>
</evidence>
<feature type="compositionally biased region" description="Basic and acidic residues" evidence="1">
    <location>
        <begin position="9"/>
        <end position="18"/>
    </location>
</feature>
<organism evidence="2 3">
    <name type="scientific">Hymenobacter glacialis</name>
    <dbReference type="NCBI Taxonomy" id="1908236"/>
    <lineage>
        <taxon>Bacteria</taxon>
        <taxon>Pseudomonadati</taxon>
        <taxon>Bacteroidota</taxon>
        <taxon>Cytophagia</taxon>
        <taxon>Cytophagales</taxon>
        <taxon>Hymenobacteraceae</taxon>
        <taxon>Hymenobacter</taxon>
    </lineage>
</organism>
<evidence type="ECO:0000313" key="2">
    <source>
        <dbReference type="EMBL" id="OGX82366.1"/>
    </source>
</evidence>
<proteinExistence type="predicted"/>
<protein>
    <submittedName>
        <fullName evidence="2">Uncharacterized protein</fullName>
    </submittedName>
</protein>
<dbReference type="RefSeq" id="WP_070735836.1">
    <property type="nucleotide sequence ID" value="NZ_MDZC01000101.1"/>
</dbReference>
<dbReference type="EMBL" id="MDZC01000101">
    <property type="protein sequence ID" value="OGX82366.1"/>
    <property type="molecule type" value="Genomic_DNA"/>
</dbReference>
<reference evidence="2 3" key="1">
    <citation type="submission" date="2016-08" db="EMBL/GenBank/DDBJ databases">
        <title>Hymenobacter coccineus sp. nov., Hymenobacter lapidarius sp. nov. and Hymenobacter glacialis sp. nov., isolated from Antarctic soil.</title>
        <authorList>
            <person name="Sedlacek I."/>
            <person name="Kralova S."/>
            <person name="Kyrova K."/>
            <person name="Maslanova I."/>
            <person name="Stankova E."/>
            <person name="Vrbovska V."/>
            <person name="Nemec M."/>
            <person name="Bartak M."/>
            <person name="Svec P."/>
            <person name="Busse H.-J."/>
            <person name="Pantucek R."/>
        </authorList>
    </citation>
    <scope>NUCLEOTIDE SEQUENCE [LARGE SCALE GENOMIC DNA]</scope>
    <source>
        <strain evidence="2 3">CCM 8648</strain>
    </source>
</reference>
<gene>
    <name evidence="2" type="ORF">BEN48_05320</name>
</gene>
<dbReference type="Proteomes" id="UP000177791">
    <property type="component" value="Unassembled WGS sequence"/>
</dbReference>
<accession>A0A1G1SUS8</accession>
<dbReference type="OrthoDB" id="885184at2"/>
<feature type="region of interest" description="Disordered" evidence="1">
    <location>
        <begin position="1"/>
        <end position="20"/>
    </location>
</feature>
<sequence length="87" mass="9303">MANSPQKPDAGKKEEIKTGDPLFTLHHAQAEVELAKHNGGLGPTTNVYTTNQEEENIHESIAPRDSQGFTRGEEEPGVIGSNAGGHK</sequence>
<dbReference type="AlphaFoldDB" id="A0A1G1SUS8"/>
<keyword evidence="3" id="KW-1185">Reference proteome</keyword>
<feature type="region of interest" description="Disordered" evidence="1">
    <location>
        <begin position="54"/>
        <end position="87"/>
    </location>
</feature>